<evidence type="ECO:0000313" key="1">
    <source>
        <dbReference type="EMBL" id="CDD10322.1"/>
    </source>
</evidence>
<reference evidence="1" key="1">
    <citation type="submission" date="2012-11" db="EMBL/GenBank/DDBJ databases">
        <title>Dependencies among metagenomic species, viruses, plasmids and units of genetic variation.</title>
        <authorList>
            <person name="Nielsen H.B."/>
            <person name="Almeida M."/>
            <person name="Juncker A.S."/>
            <person name="Rasmussen S."/>
            <person name="Li J."/>
            <person name="Sunagawa S."/>
            <person name="Plichta D."/>
            <person name="Gautier L."/>
            <person name="Le Chatelier E."/>
            <person name="Peletier E."/>
            <person name="Bonde I."/>
            <person name="Nielsen T."/>
            <person name="Manichanh C."/>
            <person name="Arumugam M."/>
            <person name="Batto J."/>
            <person name="Santos M.B.Q.D."/>
            <person name="Blom N."/>
            <person name="Borruel N."/>
            <person name="Burgdorf K.S."/>
            <person name="Boumezbeur F."/>
            <person name="Casellas F."/>
            <person name="Dore J."/>
            <person name="Guarner F."/>
            <person name="Hansen T."/>
            <person name="Hildebrand F."/>
            <person name="Kaas R.S."/>
            <person name="Kennedy S."/>
            <person name="Kristiansen K."/>
            <person name="Kultima J.R."/>
            <person name="Leonard P."/>
            <person name="Levenez F."/>
            <person name="Lund O."/>
            <person name="Moumen B."/>
            <person name="Le Paslier D."/>
            <person name="Pons N."/>
            <person name="Pedersen O."/>
            <person name="Prifti E."/>
            <person name="Qin J."/>
            <person name="Raes J."/>
            <person name="Tap J."/>
            <person name="Tims S."/>
            <person name="Ussery D.W."/>
            <person name="Yamada T."/>
            <person name="MetaHit consortium"/>
            <person name="Renault P."/>
            <person name="Sicheritz-Ponten T."/>
            <person name="Bork P."/>
            <person name="Wang J."/>
            <person name="Brunak S."/>
            <person name="Ehrlich S.D."/>
        </authorList>
    </citation>
    <scope>NUCLEOTIDE SEQUENCE [LARGE SCALE GENOMIC DNA]</scope>
</reference>
<gene>
    <name evidence="1" type="ORF">BN587_01946</name>
</gene>
<name>R6XVL0_9FIRM</name>
<comment type="caution">
    <text evidence="1">The sequence shown here is derived from an EMBL/GenBank/DDBJ whole genome shotgun (WGS) entry which is preliminary data.</text>
</comment>
<dbReference type="Proteomes" id="UP000014937">
    <property type="component" value="Unassembled WGS sequence"/>
</dbReference>
<protein>
    <submittedName>
        <fullName evidence="1">Uncharacterized protein</fullName>
    </submittedName>
</protein>
<dbReference type="RefSeq" id="WP_021720978.1">
    <property type="nucleotide sequence ID" value="NZ_FR892819.1"/>
</dbReference>
<dbReference type="HOGENOM" id="CLU_1347875_0_0_9"/>
<accession>R6XVL0</accession>
<dbReference type="AlphaFoldDB" id="R6XVL0"/>
<sequence>MLQQQRIAQTIVKLQQAGKRMPQDIRPGFDRLEEAKRILSETVNLWAGIFNQQNIGLDRWEKAEQIALTLTGANGLNVNIISPALMQAALKQAEEAHVQENINRCNMEKLSDGKPLADRLNSMLLKWTAAKLTEHRLIMPYMPQDKAVFEYGRQIGLNDNAIDNQFRILQCYMNDFTYSRKHNEPCKSKLLKCGDTLTLEVLA</sequence>
<dbReference type="EMBL" id="CBGL010000029">
    <property type="protein sequence ID" value="CDD10322.1"/>
    <property type="molecule type" value="Genomic_DNA"/>
</dbReference>
<proteinExistence type="predicted"/>
<organism evidence="1">
    <name type="scientific">Phascolarctobacterium succinatutens CAG:287</name>
    <dbReference type="NCBI Taxonomy" id="1263101"/>
    <lineage>
        <taxon>Bacteria</taxon>
        <taxon>Bacillati</taxon>
        <taxon>Bacillota</taxon>
        <taxon>Negativicutes</taxon>
        <taxon>Acidaminococcales</taxon>
        <taxon>Acidaminococcaceae</taxon>
        <taxon>Phascolarctobacterium</taxon>
    </lineage>
</organism>